<dbReference type="AlphaFoldDB" id="A0A2P2K9W2"/>
<protein>
    <submittedName>
        <fullName evidence="1">Uncharacterized protein</fullName>
    </submittedName>
</protein>
<proteinExistence type="predicted"/>
<sequence length="80" mass="9408">MLRWLSRKTCMTRDSCGIYVRLCFRPQQDHHLHEENQSLVEMPEVKPLVCRCQSFFCNQYASSTSAMADILRFHKLTARG</sequence>
<reference evidence="1" key="1">
    <citation type="submission" date="2018-02" db="EMBL/GenBank/DDBJ databases">
        <title>Rhizophora mucronata_Transcriptome.</title>
        <authorList>
            <person name="Meera S.P."/>
            <person name="Sreeshan A."/>
            <person name="Augustine A."/>
        </authorList>
    </citation>
    <scope>NUCLEOTIDE SEQUENCE</scope>
    <source>
        <tissue evidence="1">Leaf</tissue>
    </source>
</reference>
<organism evidence="1">
    <name type="scientific">Rhizophora mucronata</name>
    <name type="common">Asiatic mangrove</name>
    <dbReference type="NCBI Taxonomy" id="61149"/>
    <lineage>
        <taxon>Eukaryota</taxon>
        <taxon>Viridiplantae</taxon>
        <taxon>Streptophyta</taxon>
        <taxon>Embryophyta</taxon>
        <taxon>Tracheophyta</taxon>
        <taxon>Spermatophyta</taxon>
        <taxon>Magnoliopsida</taxon>
        <taxon>eudicotyledons</taxon>
        <taxon>Gunneridae</taxon>
        <taxon>Pentapetalae</taxon>
        <taxon>rosids</taxon>
        <taxon>fabids</taxon>
        <taxon>Malpighiales</taxon>
        <taxon>Rhizophoraceae</taxon>
        <taxon>Rhizophora</taxon>
    </lineage>
</organism>
<accession>A0A2P2K9W2</accession>
<dbReference type="EMBL" id="GGEC01022035">
    <property type="protein sequence ID" value="MBX02519.1"/>
    <property type="molecule type" value="Transcribed_RNA"/>
</dbReference>
<name>A0A2P2K9W2_RHIMU</name>
<evidence type="ECO:0000313" key="1">
    <source>
        <dbReference type="EMBL" id="MBX02519.1"/>
    </source>
</evidence>